<gene>
    <name evidence="9" type="ORF">H9655_21795</name>
</gene>
<dbReference type="Gene3D" id="3.40.50.300">
    <property type="entry name" value="P-loop containing nucleotide triphosphate hydrolases"/>
    <property type="match status" value="2"/>
</dbReference>
<evidence type="ECO:0000259" key="7">
    <source>
        <dbReference type="Pfam" id="PF13086"/>
    </source>
</evidence>
<dbReference type="RefSeq" id="WP_191817333.1">
    <property type="nucleotide sequence ID" value="NZ_JACSQT010000023.1"/>
</dbReference>
<proteinExistence type="inferred from homology"/>
<dbReference type="InterPro" id="IPR050534">
    <property type="entry name" value="Coronavir_polyprotein_1ab"/>
</dbReference>
<evidence type="ECO:0000259" key="8">
    <source>
        <dbReference type="Pfam" id="PF13087"/>
    </source>
</evidence>
<reference evidence="9 10" key="1">
    <citation type="submission" date="2020-08" db="EMBL/GenBank/DDBJ databases">
        <title>A Genomic Blueprint of the Chicken Gut Microbiome.</title>
        <authorList>
            <person name="Gilroy R."/>
            <person name="Ravi A."/>
            <person name="Getino M."/>
            <person name="Pursley I."/>
            <person name="Horton D.L."/>
            <person name="Alikhan N.-F."/>
            <person name="Baker D."/>
            <person name="Gharbi K."/>
            <person name="Hall N."/>
            <person name="Watson M."/>
            <person name="Adriaenssens E.M."/>
            <person name="Foster-Nyarko E."/>
            <person name="Jarju S."/>
            <person name="Secka A."/>
            <person name="Antonio M."/>
            <person name="Oren A."/>
            <person name="Chaudhuri R."/>
            <person name="La Ragione R.M."/>
            <person name="Hildebrand F."/>
            <person name="Pallen M.J."/>
        </authorList>
    </citation>
    <scope>NUCLEOTIDE SEQUENCE [LARGE SCALE GENOMIC DNA]</scope>
    <source>
        <strain evidence="9 10">Sa5YUA1</strain>
    </source>
</reference>
<accession>A0ABR8QVV2</accession>
<dbReference type="InterPro" id="IPR027417">
    <property type="entry name" value="P-loop_NTPase"/>
</dbReference>
<dbReference type="EMBL" id="JACSQT010000023">
    <property type="protein sequence ID" value="MBD7939680.1"/>
    <property type="molecule type" value="Genomic_DNA"/>
</dbReference>
<evidence type="ECO:0000256" key="3">
    <source>
        <dbReference type="ARBA" id="ARBA00022801"/>
    </source>
</evidence>
<dbReference type="PANTHER" id="PTHR43788">
    <property type="entry name" value="DNA2/NAM7 HELICASE FAMILY MEMBER"/>
    <property type="match status" value="1"/>
</dbReference>
<evidence type="ECO:0000256" key="6">
    <source>
        <dbReference type="SAM" id="Coils"/>
    </source>
</evidence>
<evidence type="ECO:0000313" key="9">
    <source>
        <dbReference type="EMBL" id="MBD7939680.1"/>
    </source>
</evidence>
<name>A0ABR8QVV2_9BACI</name>
<feature type="domain" description="DNA2/NAM7 helicase helicase" evidence="7">
    <location>
        <begin position="252"/>
        <end position="474"/>
    </location>
</feature>
<feature type="coiled-coil region" evidence="6">
    <location>
        <begin position="448"/>
        <end position="475"/>
    </location>
</feature>
<sequence>MQMDLQMTQYFRDSIAAKLSIDFKKSSYEIVSFEDIGIGQISEENYRKFFKRANNYSGDKIEVVIVPKTIKIIFERQERVNNNIEDLSGIFFIPALLDGKGRLFPPEVKTPWIPREYLFPLIDESLAVGSLDIFDDYMSDHIHEFKNCPDWASYFELCKGMYEQITGNKITEPIVGSIELEDKIYLFKDDTIIATGNILALYDDLIKGNYPKSKLYLNFIKQEFSLLNPLIKNSIEESPKHVGQMGGEYGLSPSQRECLVHFNHMEEGDILAVNGPPGTGKTTLLQTLVANLYVKRALNKEKAPLIVAASTNNQAVTNIIESFGKIKKKWAVNNLEKRWVEGVNSFAVYFPSASKANEATKKGFHHTNPKGENFFEEVESDENIQTSQEKFIKECSTYFDTPVHSLKDCEEKIWNRLNGIKNNSNTILKNFNDFFEMNHNGNSIDMFMVDIEREIEEGKENLLKLKSRVREWQEEYKKIPFYYRWLKFLPNFKHKVQNRISAFIDLEEDFLDDSMDIEEIISNYSSIIKNVRNSVHEKEELSKKVKGIRINIQQVIDHLINLNVLEIKNLDIFSVKNIDDLNGLLDTSLRYLSFWLAVHYYECRWLTAKKLTTKQRGKNFQNVLNLFYENLSMITPCYVMTFYQLPKLLLAYDEGQQKYLYNKIDLLIVDEAGQVTPEIAACSFSLAKQAVVVGDVHQIEPVWNIHRKLDISLAKTAGVINLKDEFDHLTTLGLNTSESSVMKVACKSCKFEKFEERGLFLSEHRRCYDEIIEYCNKLVYKGNLEPKRGLGANDKKCKLNERSIPYFGHYQIDSIQSSKRAGSRYNEAEAMEIVSWVVGNFNYLKTMYPKIKHKDILGIITPFKQQVSEIKKSLPEDLKKLVDVGTVHTFQGGERQVIIMSTVYGKSDGCYFIDANRSLLNVAVSRAKDSFLVFGEINCLSSSETAPSGLLRNMVTEFKNS</sequence>
<dbReference type="CDD" id="cd18808">
    <property type="entry name" value="SF1_C_Upf1"/>
    <property type="match status" value="1"/>
</dbReference>
<dbReference type="Proteomes" id="UP000657931">
    <property type="component" value="Unassembled WGS sequence"/>
</dbReference>
<evidence type="ECO:0000313" key="10">
    <source>
        <dbReference type="Proteomes" id="UP000657931"/>
    </source>
</evidence>
<dbReference type="InterPro" id="IPR041677">
    <property type="entry name" value="DNA2/NAM7_AAA_11"/>
</dbReference>
<organism evidence="9 10">
    <name type="scientific">Cytobacillus stercorigallinarum</name>
    <dbReference type="NCBI Taxonomy" id="2762240"/>
    <lineage>
        <taxon>Bacteria</taxon>
        <taxon>Bacillati</taxon>
        <taxon>Bacillota</taxon>
        <taxon>Bacilli</taxon>
        <taxon>Bacillales</taxon>
        <taxon>Bacillaceae</taxon>
        <taxon>Cytobacillus</taxon>
    </lineage>
</organism>
<dbReference type="Pfam" id="PF13087">
    <property type="entry name" value="AAA_12"/>
    <property type="match status" value="1"/>
</dbReference>
<evidence type="ECO:0000256" key="5">
    <source>
        <dbReference type="ARBA" id="ARBA00022840"/>
    </source>
</evidence>
<evidence type="ECO:0000256" key="1">
    <source>
        <dbReference type="ARBA" id="ARBA00007913"/>
    </source>
</evidence>
<evidence type="ECO:0000256" key="2">
    <source>
        <dbReference type="ARBA" id="ARBA00022741"/>
    </source>
</evidence>
<dbReference type="InterPro" id="IPR047187">
    <property type="entry name" value="SF1_C_Upf1"/>
</dbReference>
<keyword evidence="4" id="KW-0347">Helicase</keyword>
<protein>
    <submittedName>
        <fullName evidence="9">AAA family ATPase</fullName>
    </submittedName>
</protein>
<keyword evidence="3" id="KW-0378">Hydrolase</keyword>
<dbReference type="PANTHER" id="PTHR43788:SF8">
    <property type="entry name" value="DNA-BINDING PROTEIN SMUBP-2"/>
    <property type="match status" value="1"/>
</dbReference>
<keyword evidence="2" id="KW-0547">Nucleotide-binding</keyword>
<feature type="domain" description="DNA2/NAM7 helicase-like C-terminal" evidence="8">
    <location>
        <begin position="755"/>
        <end position="936"/>
    </location>
</feature>
<evidence type="ECO:0000256" key="4">
    <source>
        <dbReference type="ARBA" id="ARBA00022806"/>
    </source>
</evidence>
<comment type="similarity">
    <text evidence="1">Belongs to the DNA2/NAM7 helicase family.</text>
</comment>
<dbReference type="SUPFAM" id="SSF52540">
    <property type="entry name" value="P-loop containing nucleoside triphosphate hydrolases"/>
    <property type="match status" value="1"/>
</dbReference>
<keyword evidence="5" id="KW-0067">ATP-binding</keyword>
<keyword evidence="6" id="KW-0175">Coiled coil</keyword>
<keyword evidence="10" id="KW-1185">Reference proteome</keyword>
<comment type="caution">
    <text evidence="9">The sequence shown here is derived from an EMBL/GenBank/DDBJ whole genome shotgun (WGS) entry which is preliminary data.</text>
</comment>
<dbReference type="InterPro" id="IPR041679">
    <property type="entry name" value="DNA2/NAM7-like_C"/>
</dbReference>
<dbReference type="Pfam" id="PF13086">
    <property type="entry name" value="AAA_11"/>
    <property type="match status" value="1"/>
</dbReference>